<proteinExistence type="predicted"/>
<keyword evidence="1" id="KW-0732">Signal</keyword>
<feature type="chain" id="PRO_5006711311" description="GPI anchored cell wall protein" evidence="1">
    <location>
        <begin position="20"/>
        <end position="213"/>
    </location>
</feature>
<dbReference type="AlphaFoldDB" id="A0A0U1LWS1"/>
<evidence type="ECO:0000313" key="2">
    <source>
        <dbReference type="EMBL" id="CRG87854.1"/>
    </source>
</evidence>
<dbReference type="STRING" id="28573.A0A0U1LWS1"/>
<evidence type="ECO:0000256" key="1">
    <source>
        <dbReference type="SAM" id="SignalP"/>
    </source>
</evidence>
<reference evidence="2 3" key="1">
    <citation type="submission" date="2015-04" db="EMBL/GenBank/DDBJ databases">
        <authorList>
            <person name="Syromyatnikov M.Y."/>
            <person name="Popov V.N."/>
        </authorList>
    </citation>
    <scope>NUCLEOTIDE SEQUENCE [LARGE SCALE GENOMIC DNA]</scope>
    <source>
        <strain evidence="2">WF-38-12</strain>
    </source>
</reference>
<protein>
    <recommendedName>
        <fullName evidence="4">GPI anchored cell wall protein</fullName>
    </recommendedName>
</protein>
<sequence length="213" mass="21144">MAPHYLLLGALMAANAISAATTLSTTAAAPATTTTASGLTTEIQLYEIGETQSVPKFTGLAGSIVAANAVATTIAIDCSGDTDKCGRVSWPITAVQGPSTRGGSFVVKTETGGIEATVTFENDCKITGTGTTKSATCTKTMVLNGEAAGQKVSSTISSTTTASNSDITLQPLRITAGVDILNSPQGTTTPGAAPPAVTGHMGLAFVAAAAAFL</sequence>
<evidence type="ECO:0000313" key="3">
    <source>
        <dbReference type="Proteomes" id="UP000054383"/>
    </source>
</evidence>
<evidence type="ECO:0008006" key="4">
    <source>
        <dbReference type="Google" id="ProtNLM"/>
    </source>
</evidence>
<name>A0A0U1LWS1_TALIS</name>
<organism evidence="2 3">
    <name type="scientific">Talaromyces islandicus</name>
    <name type="common">Penicillium islandicum</name>
    <dbReference type="NCBI Taxonomy" id="28573"/>
    <lineage>
        <taxon>Eukaryota</taxon>
        <taxon>Fungi</taxon>
        <taxon>Dikarya</taxon>
        <taxon>Ascomycota</taxon>
        <taxon>Pezizomycotina</taxon>
        <taxon>Eurotiomycetes</taxon>
        <taxon>Eurotiomycetidae</taxon>
        <taxon>Eurotiales</taxon>
        <taxon>Trichocomaceae</taxon>
        <taxon>Talaromyces</taxon>
        <taxon>Talaromyces sect. Islandici</taxon>
    </lineage>
</organism>
<feature type="signal peptide" evidence="1">
    <location>
        <begin position="1"/>
        <end position="19"/>
    </location>
</feature>
<gene>
    <name evidence="2" type="ORF">PISL3812_04875</name>
</gene>
<dbReference type="OrthoDB" id="4991875at2759"/>
<keyword evidence="3" id="KW-1185">Reference proteome</keyword>
<dbReference type="EMBL" id="CVMT01000003">
    <property type="protein sequence ID" value="CRG87854.1"/>
    <property type="molecule type" value="Genomic_DNA"/>
</dbReference>
<dbReference type="Proteomes" id="UP000054383">
    <property type="component" value="Unassembled WGS sequence"/>
</dbReference>
<accession>A0A0U1LWS1</accession>
<dbReference type="OMA" id="CSFTRLS"/>